<keyword evidence="4" id="KW-1185">Reference proteome</keyword>
<keyword evidence="2" id="KW-0175">Coiled coil</keyword>
<dbReference type="GO" id="GO:0003677">
    <property type="term" value="F:DNA binding"/>
    <property type="evidence" value="ECO:0007669"/>
    <property type="project" value="UniProtKB-KW"/>
</dbReference>
<dbReference type="AlphaFoldDB" id="A0A1W2BEY2"/>
<gene>
    <name evidence="3" type="ORF">SAMN06296008_11283</name>
</gene>
<sequence length="543" mass="61367">MLNSSIFTYQTRLQNLSIEEIATLDKYCALQSKIERKLYAKIKTNPSNRNEIKRQLIEQFGISGRMFNSIAMTLDGKTKSIKELLPGYIDKAKSDIAKKEMQISKVLAKKSLNKKQLFSLHQMQRRLAILHLRLDRLTKQKEAKDYAICFGTRKLFHAQYNLEAHGYASHQEWQTAWRAERSKQFFVVGSKDESAGNMLCQLSEQGDTLTMKLRLPDSLNLGKHLNISKIDFQYGKDQIQKALRSSHRKQREDGKGTVRDGTALSYRFVKDKKGYRLFVSVDVTAPELLTNRNLGAIGIDLNADHLAVSEIDYRGNWIFSQRHDLPILGKTSHQASAMIGDEVAKMIELATMSCKPIVIEKLDFQKKKRDFNQYNPTGARMLSSLAYNKILQTIKAAAFRAGVEVIEVNPAYTSVIGQVNYAQVYGLSIHLASAIAIARRGLGFSEKLASRNGLVPIRNGSHLTFSLPVRNRKKHVWNHWQAIRKSVTAAHKAHARLGLSKTNPKPLRSIRPLGSSYCVLGTQFPYASRSLLLDGDIDSTIPY</sequence>
<dbReference type="OrthoDB" id="9119451at2"/>
<dbReference type="NCBIfam" id="TIGR01766">
    <property type="entry name" value="IS200/IS605 family accessory protein TnpB-like domain"/>
    <property type="match status" value="1"/>
</dbReference>
<name>A0A1W2BEY2_9BURK</name>
<reference evidence="3 4" key="1">
    <citation type="submission" date="2017-04" db="EMBL/GenBank/DDBJ databases">
        <authorList>
            <person name="Afonso C.L."/>
            <person name="Miller P.J."/>
            <person name="Scott M.A."/>
            <person name="Spackman E."/>
            <person name="Goraichik I."/>
            <person name="Dimitrov K.M."/>
            <person name="Suarez D.L."/>
            <person name="Swayne D.E."/>
        </authorList>
    </citation>
    <scope>NUCLEOTIDE SEQUENCE [LARGE SCALE GENOMIC DNA]</scope>
    <source>
        <strain evidence="3 4">VK13</strain>
    </source>
</reference>
<dbReference type="InterPro" id="IPR010095">
    <property type="entry name" value="Cas12f1-like_TNB"/>
</dbReference>
<dbReference type="RefSeq" id="WP_084284903.1">
    <property type="nucleotide sequence ID" value="NZ_FWXJ01000012.1"/>
</dbReference>
<proteinExistence type="predicted"/>
<evidence type="ECO:0000256" key="2">
    <source>
        <dbReference type="SAM" id="Coils"/>
    </source>
</evidence>
<protein>
    <submittedName>
        <fullName evidence="3">Transposase, IS605 OrfB family, central region</fullName>
    </submittedName>
</protein>
<organism evidence="3 4">
    <name type="scientific">Polynucleobacter kasalickyi</name>
    <dbReference type="NCBI Taxonomy" id="1938817"/>
    <lineage>
        <taxon>Bacteria</taxon>
        <taxon>Pseudomonadati</taxon>
        <taxon>Pseudomonadota</taxon>
        <taxon>Betaproteobacteria</taxon>
        <taxon>Burkholderiales</taxon>
        <taxon>Burkholderiaceae</taxon>
        <taxon>Polynucleobacter</taxon>
    </lineage>
</organism>
<feature type="coiled-coil region" evidence="2">
    <location>
        <begin position="89"/>
        <end position="140"/>
    </location>
</feature>
<accession>A0A1W2BEY2</accession>
<dbReference type="Proteomes" id="UP000192708">
    <property type="component" value="Unassembled WGS sequence"/>
</dbReference>
<evidence type="ECO:0000313" key="3">
    <source>
        <dbReference type="EMBL" id="SMC70908.1"/>
    </source>
</evidence>
<keyword evidence="1" id="KW-0238">DNA-binding</keyword>
<dbReference type="STRING" id="1938817.SAMN06296008_11283"/>
<dbReference type="EMBL" id="FWXJ01000012">
    <property type="protein sequence ID" value="SMC70908.1"/>
    <property type="molecule type" value="Genomic_DNA"/>
</dbReference>
<evidence type="ECO:0000313" key="4">
    <source>
        <dbReference type="Proteomes" id="UP000192708"/>
    </source>
</evidence>
<evidence type="ECO:0000256" key="1">
    <source>
        <dbReference type="ARBA" id="ARBA00023125"/>
    </source>
</evidence>